<dbReference type="PANTHER" id="PTHR32018">
    <property type="entry name" value="RHAMNOGALACTURONATE LYASE FAMILY PROTEIN"/>
    <property type="match status" value="1"/>
</dbReference>
<dbReference type="PANTHER" id="PTHR32018:SF1">
    <property type="entry name" value="RHAMNOGALACTURONAN ENDOLYASE"/>
    <property type="match status" value="1"/>
</dbReference>
<accession>A0A8T2TA62</accession>
<dbReference type="Proteomes" id="UP000825935">
    <property type="component" value="Chromosome 14"/>
</dbReference>
<evidence type="ECO:0000313" key="2">
    <source>
        <dbReference type="Proteomes" id="UP000825935"/>
    </source>
</evidence>
<dbReference type="AlphaFoldDB" id="A0A8T2TA62"/>
<gene>
    <name evidence="1" type="ORF">KP509_14G009100</name>
</gene>
<reference evidence="1" key="1">
    <citation type="submission" date="2021-08" db="EMBL/GenBank/DDBJ databases">
        <title>WGS assembly of Ceratopteris richardii.</title>
        <authorList>
            <person name="Marchant D.B."/>
            <person name="Chen G."/>
            <person name="Jenkins J."/>
            <person name="Shu S."/>
            <person name="Leebens-Mack J."/>
            <person name="Grimwood J."/>
            <person name="Schmutz J."/>
            <person name="Soltis P."/>
            <person name="Soltis D."/>
            <person name="Chen Z.-H."/>
        </authorList>
    </citation>
    <scope>NUCLEOTIDE SEQUENCE</scope>
    <source>
        <strain evidence="1">Whitten #5841</strain>
        <tissue evidence="1">Leaf</tissue>
    </source>
</reference>
<dbReference type="InterPro" id="IPR051850">
    <property type="entry name" value="Polysacch_Lyase_4"/>
</dbReference>
<comment type="caution">
    <text evidence="1">The sequence shown here is derived from an EMBL/GenBank/DDBJ whole genome shotgun (WGS) entry which is preliminary data.</text>
</comment>
<sequence>MSERSSSELNRSRLSLGSARVRHCEGKRAMAEGGASEASKQFQQETDFDVRLIDEGDYVRMENGIVVLRLSKPAGMLTTLGYASLDNVLEILNPDTNRGYWDIVWRTPNGPNIFDTLGGTKYNVIYEAPERVEVSFVRNYNQTNTDLAVPLNIDKRDDEKPRTRAYLSACGIALGFCAQCSVLWRSWSRSCSLASFSFTSRFRLQD</sequence>
<proteinExistence type="predicted"/>
<keyword evidence="2" id="KW-1185">Reference proteome</keyword>
<dbReference type="Pfam" id="PF06045">
    <property type="entry name" value="Rhamnogal_lyase"/>
    <property type="match status" value="1"/>
</dbReference>
<organism evidence="1 2">
    <name type="scientific">Ceratopteris richardii</name>
    <name type="common">Triangle waterfern</name>
    <dbReference type="NCBI Taxonomy" id="49495"/>
    <lineage>
        <taxon>Eukaryota</taxon>
        <taxon>Viridiplantae</taxon>
        <taxon>Streptophyta</taxon>
        <taxon>Embryophyta</taxon>
        <taxon>Tracheophyta</taxon>
        <taxon>Polypodiopsida</taxon>
        <taxon>Polypodiidae</taxon>
        <taxon>Polypodiales</taxon>
        <taxon>Pteridineae</taxon>
        <taxon>Pteridaceae</taxon>
        <taxon>Parkerioideae</taxon>
        <taxon>Ceratopteris</taxon>
    </lineage>
</organism>
<protein>
    <submittedName>
        <fullName evidence="1">Uncharacterized protein</fullName>
    </submittedName>
</protein>
<evidence type="ECO:0000313" key="1">
    <source>
        <dbReference type="EMBL" id="KAH7414754.1"/>
    </source>
</evidence>
<dbReference type="EMBL" id="CM035419">
    <property type="protein sequence ID" value="KAH7414754.1"/>
    <property type="molecule type" value="Genomic_DNA"/>
</dbReference>
<name>A0A8T2TA62_CERRI</name>
<dbReference type="InterPro" id="IPR010325">
    <property type="entry name" value="Rhamnogal_lyase"/>
</dbReference>
<dbReference type="OrthoDB" id="2130367at2759"/>